<accession>A0ABU1WZR7</accession>
<comment type="caution">
    <text evidence="2">The sequence shown here is derived from an EMBL/GenBank/DDBJ whole genome shotgun (WGS) entry which is preliminary data.</text>
</comment>
<reference evidence="2 3" key="1">
    <citation type="submission" date="2023-07" db="EMBL/GenBank/DDBJ databases">
        <title>Sorghum-associated microbial communities from plants grown in Nebraska, USA.</title>
        <authorList>
            <person name="Schachtman D."/>
        </authorList>
    </citation>
    <scope>NUCLEOTIDE SEQUENCE [LARGE SCALE GENOMIC DNA]</scope>
    <source>
        <strain evidence="2 3">4256</strain>
    </source>
</reference>
<name>A0ABU1WZR7_SPHXE</name>
<sequence length="109" mass="12031">MTIHDGIQWLCAIGTVTLVLIGRDRLRINSPKVRVAVGVAGILLALLIFFSVMQLLPRPWESGFSAFTDNMTLVACSAFAGLLVLSLIEIVGSTLQAIKRRRYYRRNVG</sequence>
<dbReference type="Proteomes" id="UP001267638">
    <property type="component" value="Unassembled WGS sequence"/>
</dbReference>
<evidence type="ECO:0000313" key="3">
    <source>
        <dbReference type="Proteomes" id="UP001267638"/>
    </source>
</evidence>
<feature type="transmembrane region" description="Helical" evidence="1">
    <location>
        <begin position="6"/>
        <end position="23"/>
    </location>
</feature>
<feature type="transmembrane region" description="Helical" evidence="1">
    <location>
        <begin position="71"/>
        <end position="95"/>
    </location>
</feature>
<evidence type="ECO:0000313" key="2">
    <source>
        <dbReference type="EMBL" id="MDR7154411.1"/>
    </source>
</evidence>
<evidence type="ECO:0000256" key="1">
    <source>
        <dbReference type="SAM" id="Phobius"/>
    </source>
</evidence>
<feature type="transmembrane region" description="Helical" evidence="1">
    <location>
        <begin position="35"/>
        <end position="56"/>
    </location>
</feature>
<gene>
    <name evidence="2" type="ORF">J2W40_001223</name>
</gene>
<keyword evidence="1" id="KW-1133">Transmembrane helix</keyword>
<keyword evidence="3" id="KW-1185">Reference proteome</keyword>
<protein>
    <submittedName>
        <fullName evidence="2">Uncharacterized protein</fullName>
    </submittedName>
</protein>
<dbReference type="EMBL" id="JAVDWV010000005">
    <property type="protein sequence ID" value="MDR7154411.1"/>
    <property type="molecule type" value="Genomic_DNA"/>
</dbReference>
<proteinExistence type="predicted"/>
<keyword evidence="1" id="KW-0472">Membrane</keyword>
<keyword evidence="1" id="KW-0812">Transmembrane</keyword>
<organism evidence="2 3">
    <name type="scientific">Sphingobium xenophagum</name>
    <dbReference type="NCBI Taxonomy" id="121428"/>
    <lineage>
        <taxon>Bacteria</taxon>
        <taxon>Pseudomonadati</taxon>
        <taxon>Pseudomonadota</taxon>
        <taxon>Alphaproteobacteria</taxon>
        <taxon>Sphingomonadales</taxon>
        <taxon>Sphingomonadaceae</taxon>
        <taxon>Sphingobium</taxon>
    </lineage>
</organism>